<protein>
    <submittedName>
        <fullName evidence="1">DUF1799 domain-containing protein</fullName>
    </submittedName>
</protein>
<evidence type="ECO:0000313" key="2">
    <source>
        <dbReference type="Proteomes" id="UP001356170"/>
    </source>
</evidence>
<dbReference type="InterPro" id="IPR014915">
    <property type="entry name" value="Phage_TLS_TfmB"/>
</dbReference>
<accession>A0ABU7UVP5</accession>
<name>A0ABU7UVP5_9GAMM</name>
<reference evidence="1 2" key="1">
    <citation type="submission" date="2024-01" db="EMBL/GenBank/DDBJ databases">
        <title>Novel species of the genus Luteimonas isolated from rivers.</title>
        <authorList>
            <person name="Lu H."/>
        </authorList>
    </citation>
    <scope>NUCLEOTIDE SEQUENCE [LARGE SCALE GENOMIC DNA]</scope>
    <source>
        <strain evidence="1 2">FXH3W</strain>
    </source>
</reference>
<organism evidence="1 2">
    <name type="scientific">Aquilutibacter rugosus</name>
    <dbReference type="NCBI Taxonomy" id="3115820"/>
    <lineage>
        <taxon>Bacteria</taxon>
        <taxon>Pseudomonadati</taxon>
        <taxon>Pseudomonadota</taxon>
        <taxon>Gammaproteobacteria</taxon>
        <taxon>Lysobacterales</taxon>
        <taxon>Lysobacteraceae</taxon>
        <taxon>Aquilutibacter</taxon>
    </lineage>
</organism>
<dbReference type="Pfam" id="PF08809">
    <property type="entry name" value="DUF1799"/>
    <property type="match status" value="1"/>
</dbReference>
<comment type="caution">
    <text evidence="1">The sequence shown here is derived from an EMBL/GenBank/DDBJ whole genome shotgun (WGS) entry which is preliminary data.</text>
</comment>
<gene>
    <name evidence="1" type="ORF">V3390_00105</name>
</gene>
<keyword evidence="2" id="KW-1185">Reference proteome</keyword>
<sequence length="88" mass="9576">MRGDAGDAPVGDEWVEVLACNARSVEVWCACKPAWLVTANAAVYQGITALEAMAACDLLGIPVRARRRIFNDIQRMSQVASAHYAVRK</sequence>
<dbReference type="Proteomes" id="UP001356170">
    <property type="component" value="Unassembled WGS sequence"/>
</dbReference>
<dbReference type="RefSeq" id="WP_331702827.1">
    <property type="nucleotide sequence ID" value="NZ_JAZHBO010000001.1"/>
</dbReference>
<evidence type="ECO:0000313" key="1">
    <source>
        <dbReference type="EMBL" id="MEF2154649.1"/>
    </source>
</evidence>
<dbReference type="EMBL" id="JAZHBO010000001">
    <property type="protein sequence ID" value="MEF2154649.1"/>
    <property type="molecule type" value="Genomic_DNA"/>
</dbReference>
<proteinExistence type="predicted"/>